<feature type="transmembrane region" description="Helical" evidence="7">
    <location>
        <begin position="123"/>
        <end position="140"/>
    </location>
</feature>
<keyword evidence="3 7" id="KW-1003">Cell membrane</keyword>
<dbReference type="Proteomes" id="UP001055108">
    <property type="component" value="Unassembled WGS sequence"/>
</dbReference>
<protein>
    <submittedName>
        <fullName evidence="9">Inner membrane protein YabI</fullName>
    </submittedName>
</protein>
<evidence type="ECO:0000259" key="8">
    <source>
        <dbReference type="Pfam" id="PF09335"/>
    </source>
</evidence>
<keyword evidence="5 7" id="KW-1133">Transmembrane helix</keyword>
<name>A0AA37HS55_9HYPH</name>
<feature type="transmembrane region" description="Helical" evidence="7">
    <location>
        <begin position="61"/>
        <end position="80"/>
    </location>
</feature>
<dbReference type="InterPro" id="IPR032818">
    <property type="entry name" value="DedA-like"/>
</dbReference>
<organism evidence="9 10">
    <name type="scientific">Methylobacterium gregans</name>
    <dbReference type="NCBI Taxonomy" id="374424"/>
    <lineage>
        <taxon>Bacteria</taxon>
        <taxon>Pseudomonadati</taxon>
        <taxon>Pseudomonadota</taxon>
        <taxon>Alphaproteobacteria</taxon>
        <taxon>Hyphomicrobiales</taxon>
        <taxon>Methylobacteriaceae</taxon>
        <taxon>Methylobacterium</taxon>
    </lineage>
</organism>
<accession>A0AA37HS55</accession>
<feature type="transmembrane region" description="Helical" evidence="7">
    <location>
        <begin position="20"/>
        <end position="49"/>
    </location>
</feature>
<dbReference type="PANTHER" id="PTHR30353">
    <property type="entry name" value="INNER MEMBRANE PROTEIN DEDA-RELATED"/>
    <property type="match status" value="1"/>
</dbReference>
<dbReference type="EMBL" id="BPQM01000115">
    <property type="protein sequence ID" value="GJD80873.1"/>
    <property type="molecule type" value="Genomic_DNA"/>
</dbReference>
<evidence type="ECO:0000256" key="1">
    <source>
        <dbReference type="ARBA" id="ARBA00004651"/>
    </source>
</evidence>
<dbReference type="Pfam" id="PF09335">
    <property type="entry name" value="VTT_dom"/>
    <property type="match status" value="1"/>
</dbReference>
<evidence type="ECO:0000256" key="3">
    <source>
        <dbReference type="ARBA" id="ARBA00022475"/>
    </source>
</evidence>
<dbReference type="PANTHER" id="PTHR30353:SF15">
    <property type="entry name" value="INNER MEMBRANE PROTEIN YABI"/>
    <property type="match status" value="1"/>
</dbReference>
<sequence length="173" mass="18773">MDLDAIRQWALAFIEAHKAWTPLIAGILAFCESVAFLSFLVPATVILLALGPMIAAADVSFWPIVLCAAVGAALGDWISYEFGHYFKDDAKRMWPMRRYSAAVARAEAFCSRWGAGAVALGRFFGPIRAVIPLVAGVFGVRRLPFQVANIASALAWAFILIAPGAGLMTWWRG</sequence>
<keyword evidence="6 7" id="KW-0472">Membrane</keyword>
<keyword evidence="10" id="KW-1185">Reference proteome</keyword>
<reference evidence="9" key="1">
    <citation type="journal article" date="2016" name="Front. Microbiol.">
        <title>Genome Sequence of the Piezophilic, Mesophilic Sulfate-Reducing Bacterium Desulfovibrio indicus J2T.</title>
        <authorList>
            <person name="Cao J."/>
            <person name="Maignien L."/>
            <person name="Shao Z."/>
            <person name="Alain K."/>
            <person name="Jebbar M."/>
        </authorList>
    </citation>
    <scope>NUCLEOTIDE SEQUENCE</scope>
    <source>
        <strain evidence="9">NBRC 103626</strain>
    </source>
</reference>
<comment type="similarity">
    <text evidence="2 7">Belongs to the DedA family.</text>
</comment>
<keyword evidence="4 7" id="KW-0812">Transmembrane</keyword>
<comment type="subcellular location">
    <subcellularLocation>
        <location evidence="1 7">Cell membrane</location>
        <topology evidence="1 7">Multi-pass membrane protein</topology>
    </subcellularLocation>
</comment>
<evidence type="ECO:0000256" key="4">
    <source>
        <dbReference type="ARBA" id="ARBA00022692"/>
    </source>
</evidence>
<evidence type="ECO:0000256" key="5">
    <source>
        <dbReference type="ARBA" id="ARBA00022989"/>
    </source>
</evidence>
<evidence type="ECO:0000256" key="6">
    <source>
        <dbReference type="ARBA" id="ARBA00023136"/>
    </source>
</evidence>
<reference evidence="9" key="2">
    <citation type="submission" date="2021-08" db="EMBL/GenBank/DDBJ databases">
        <authorList>
            <person name="Tani A."/>
            <person name="Ola A."/>
            <person name="Ogura Y."/>
            <person name="Katsura K."/>
            <person name="Hayashi T."/>
        </authorList>
    </citation>
    <scope>NUCLEOTIDE SEQUENCE</scope>
    <source>
        <strain evidence="9">NBRC 103626</strain>
    </source>
</reference>
<dbReference type="InterPro" id="IPR032816">
    <property type="entry name" value="VTT_dom"/>
</dbReference>
<feature type="domain" description="VTT" evidence="8">
    <location>
        <begin position="41"/>
        <end position="165"/>
    </location>
</feature>
<dbReference type="RefSeq" id="WP_238305726.1">
    <property type="nucleotide sequence ID" value="NZ_BPQM01000115.1"/>
</dbReference>
<gene>
    <name evidence="9" type="primary">yabI_2</name>
    <name evidence="9" type="ORF">NBEOAGPD_4116</name>
</gene>
<evidence type="ECO:0000256" key="7">
    <source>
        <dbReference type="RuleBase" id="RU367016"/>
    </source>
</evidence>
<feature type="transmembrane region" description="Helical" evidence="7">
    <location>
        <begin position="147"/>
        <end position="171"/>
    </location>
</feature>
<dbReference type="AlphaFoldDB" id="A0AA37HS55"/>
<evidence type="ECO:0000256" key="2">
    <source>
        <dbReference type="ARBA" id="ARBA00010792"/>
    </source>
</evidence>
<dbReference type="GO" id="GO:0005886">
    <property type="term" value="C:plasma membrane"/>
    <property type="evidence" value="ECO:0007669"/>
    <property type="project" value="UniProtKB-SubCell"/>
</dbReference>
<evidence type="ECO:0000313" key="9">
    <source>
        <dbReference type="EMBL" id="GJD80873.1"/>
    </source>
</evidence>
<evidence type="ECO:0000313" key="10">
    <source>
        <dbReference type="Proteomes" id="UP001055108"/>
    </source>
</evidence>
<comment type="caution">
    <text evidence="9">The sequence shown here is derived from an EMBL/GenBank/DDBJ whole genome shotgun (WGS) entry which is preliminary data.</text>
</comment>
<proteinExistence type="inferred from homology"/>